<keyword evidence="2" id="KW-1185">Reference proteome</keyword>
<dbReference type="RefSeq" id="WP_345457298.1">
    <property type="nucleotide sequence ID" value="NZ_BAABHF010000009.1"/>
</dbReference>
<sequence length="229" mass="25651">MASFGLFGKVVKDFLRAPARKHALEDSGVTAEIHELTGVNRKLESGMARVNKTLAKSKTISEEYVIARTVHDAVTTQQKVDNAAWRAEVSRLASWTAFGTTDSAVLARALANVPKRIIPRPLHPDAEKAFLKMLDDPHTLDKATKMSLDLDAMKRWEAGFVQRHIDAKFAEAQEHLDTAQRLLKGWDATITETESTIQKIIDDPVGQRRTPDRGRFPRFGSGYVKGRRY</sequence>
<evidence type="ECO:0000313" key="2">
    <source>
        <dbReference type="Proteomes" id="UP001500503"/>
    </source>
</evidence>
<gene>
    <name evidence="1" type="ORF">GCM10023191_007110</name>
</gene>
<comment type="caution">
    <text evidence="1">The sequence shown here is derived from an EMBL/GenBank/DDBJ whole genome shotgun (WGS) entry which is preliminary data.</text>
</comment>
<proteinExistence type="predicted"/>
<dbReference type="EMBL" id="BAABHF010000009">
    <property type="protein sequence ID" value="GAA4484248.1"/>
    <property type="molecule type" value="Genomic_DNA"/>
</dbReference>
<accession>A0ABP8P9K7</accession>
<protein>
    <submittedName>
        <fullName evidence="1">Uncharacterized protein</fullName>
    </submittedName>
</protein>
<name>A0ABP8P9K7_9ACTN</name>
<organism evidence="1 2">
    <name type="scientific">Actinoallomurus oryzae</name>
    <dbReference type="NCBI Taxonomy" id="502180"/>
    <lineage>
        <taxon>Bacteria</taxon>
        <taxon>Bacillati</taxon>
        <taxon>Actinomycetota</taxon>
        <taxon>Actinomycetes</taxon>
        <taxon>Streptosporangiales</taxon>
        <taxon>Thermomonosporaceae</taxon>
        <taxon>Actinoallomurus</taxon>
    </lineage>
</organism>
<evidence type="ECO:0000313" key="1">
    <source>
        <dbReference type="EMBL" id="GAA4484248.1"/>
    </source>
</evidence>
<dbReference type="Proteomes" id="UP001500503">
    <property type="component" value="Unassembled WGS sequence"/>
</dbReference>
<reference evidence="2" key="1">
    <citation type="journal article" date="2019" name="Int. J. Syst. Evol. Microbiol.">
        <title>The Global Catalogue of Microorganisms (GCM) 10K type strain sequencing project: providing services to taxonomists for standard genome sequencing and annotation.</title>
        <authorList>
            <consortium name="The Broad Institute Genomics Platform"/>
            <consortium name="The Broad Institute Genome Sequencing Center for Infectious Disease"/>
            <person name="Wu L."/>
            <person name="Ma J."/>
        </authorList>
    </citation>
    <scope>NUCLEOTIDE SEQUENCE [LARGE SCALE GENOMIC DNA]</scope>
    <source>
        <strain evidence="2">JCM 17933</strain>
    </source>
</reference>